<dbReference type="InterPro" id="IPR005467">
    <property type="entry name" value="His_kinase_dom"/>
</dbReference>
<evidence type="ECO:0000256" key="7">
    <source>
        <dbReference type="ARBA" id="ARBA00022840"/>
    </source>
</evidence>
<dbReference type="Pfam" id="PF00072">
    <property type="entry name" value="Response_reg"/>
    <property type="match status" value="1"/>
</dbReference>
<evidence type="ECO:0000256" key="3">
    <source>
        <dbReference type="ARBA" id="ARBA00022553"/>
    </source>
</evidence>
<dbReference type="Proteomes" id="UP000019141">
    <property type="component" value="Unassembled WGS sequence"/>
</dbReference>
<dbReference type="CDD" id="cd00082">
    <property type="entry name" value="HisKA"/>
    <property type="match status" value="1"/>
</dbReference>
<keyword evidence="13" id="KW-1133">Transmembrane helix</keyword>
<dbReference type="SUPFAM" id="SSF52172">
    <property type="entry name" value="CheY-like"/>
    <property type="match status" value="1"/>
</dbReference>
<dbReference type="PROSITE" id="PS50110">
    <property type="entry name" value="RESPONSE_REGULATORY"/>
    <property type="match status" value="1"/>
</dbReference>
<keyword evidence="13" id="KW-0812">Transmembrane</keyword>
<dbReference type="Gene3D" id="1.10.287.130">
    <property type="match status" value="1"/>
</dbReference>
<evidence type="ECO:0000256" key="12">
    <source>
        <dbReference type="SAM" id="Coils"/>
    </source>
</evidence>
<keyword evidence="12" id="KW-0175">Coiled coil</keyword>
<dbReference type="Gene3D" id="3.40.50.2300">
    <property type="match status" value="1"/>
</dbReference>
<evidence type="ECO:0000313" key="16">
    <source>
        <dbReference type="EMBL" id="ETW94241.1"/>
    </source>
</evidence>
<dbReference type="PROSITE" id="PS50109">
    <property type="entry name" value="HIS_KIN"/>
    <property type="match status" value="1"/>
</dbReference>
<dbReference type="GO" id="GO:0000155">
    <property type="term" value="F:phosphorelay sensor kinase activity"/>
    <property type="evidence" value="ECO:0007669"/>
    <property type="project" value="InterPro"/>
</dbReference>
<dbReference type="FunFam" id="3.30.565.10:FF:000010">
    <property type="entry name" value="Sensor histidine kinase RcsC"/>
    <property type="match status" value="1"/>
</dbReference>
<evidence type="ECO:0000313" key="17">
    <source>
        <dbReference type="Proteomes" id="UP000019141"/>
    </source>
</evidence>
<keyword evidence="13" id="KW-0472">Membrane</keyword>
<feature type="domain" description="Response regulatory" evidence="15">
    <location>
        <begin position="530"/>
        <end position="648"/>
    </location>
</feature>
<dbReference type="InterPro" id="IPR011006">
    <property type="entry name" value="CheY-like_superfamily"/>
</dbReference>
<keyword evidence="5" id="KW-0547">Nucleotide-binding</keyword>
<evidence type="ECO:0000259" key="15">
    <source>
        <dbReference type="PROSITE" id="PS50110"/>
    </source>
</evidence>
<gene>
    <name evidence="16" type="ORF">ETSY1_35730</name>
</gene>
<dbReference type="PANTHER" id="PTHR45339:SF5">
    <property type="entry name" value="HISTIDINE KINASE"/>
    <property type="match status" value="1"/>
</dbReference>
<dbReference type="InterPro" id="IPR003661">
    <property type="entry name" value="HisK_dim/P_dom"/>
</dbReference>
<evidence type="ECO:0000256" key="9">
    <source>
        <dbReference type="ARBA" id="ARBA00064003"/>
    </source>
</evidence>
<evidence type="ECO:0000256" key="2">
    <source>
        <dbReference type="ARBA" id="ARBA00012438"/>
    </source>
</evidence>
<keyword evidence="7" id="KW-0067">ATP-binding</keyword>
<evidence type="ECO:0000256" key="8">
    <source>
        <dbReference type="ARBA" id="ARBA00023012"/>
    </source>
</evidence>
<evidence type="ECO:0000259" key="14">
    <source>
        <dbReference type="PROSITE" id="PS50109"/>
    </source>
</evidence>
<evidence type="ECO:0000256" key="10">
    <source>
        <dbReference type="ARBA" id="ARBA00068150"/>
    </source>
</evidence>
<dbReference type="EMBL" id="AZHW01001098">
    <property type="protein sequence ID" value="ETW94241.1"/>
    <property type="molecule type" value="Genomic_DNA"/>
</dbReference>
<evidence type="ECO:0000256" key="13">
    <source>
        <dbReference type="SAM" id="Phobius"/>
    </source>
</evidence>
<organism evidence="16 17">
    <name type="scientific">Entotheonella factor</name>
    <dbReference type="NCBI Taxonomy" id="1429438"/>
    <lineage>
        <taxon>Bacteria</taxon>
        <taxon>Pseudomonadati</taxon>
        <taxon>Nitrospinota/Tectimicrobiota group</taxon>
        <taxon>Candidatus Tectimicrobiota</taxon>
        <taxon>Candidatus Entotheonellia</taxon>
        <taxon>Candidatus Entotheonellales</taxon>
        <taxon>Candidatus Entotheonellaceae</taxon>
        <taxon>Candidatus Entotheonella</taxon>
    </lineage>
</organism>
<evidence type="ECO:0000256" key="4">
    <source>
        <dbReference type="ARBA" id="ARBA00022679"/>
    </source>
</evidence>
<reference evidence="16 17" key="1">
    <citation type="journal article" date="2014" name="Nature">
        <title>An environmental bacterial taxon with a large and distinct metabolic repertoire.</title>
        <authorList>
            <person name="Wilson M.C."/>
            <person name="Mori T."/>
            <person name="Ruckert C."/>
            <person name="Uria A.R."/>
            <person name="Helf M.J."/>
            <person name="Takada K."/>
            <person name="Gernert C."/>
            <person name="Steffens U.A."/>
            <person name="Heycke N."/>
            <person name="Schmitt S."/>
            <person name="Rinke C."/>
            <person name="Helfrich E.J."/>
            <person name="Brachmann A.O."/>
            <person name="Gurgui C."/>
            <person name="Wakimoto T."/>
            <person name="Kracht M."/>
            <person name="Crusemann M."/>
            <person name="Hentschel U."/>
            <person name="Abe I."/>
            <person name="Matsunaga S."/>
            <person name="Kalinowski J."/>
            <person name="Takeyama H."/>
            <person name="Piel J."/>
        </authorList>
    </citation>
    <scope>NUCLEOTIDE SEQUENCE [LARGE SCALE GENOMIC DNA]</scope>
    <source>
        <strain evidence="17">TSY1</strain>
    </source>
</reference>
<comment type="catalytic activity">
    <reaction evidence="1">
        <text>ATP + protein L-histidine = ADP + protein N-phospho-L-histidine.</text>
        <dbReference type="EC" id="2.7.13.3"/>
    </reaction>
</comment>
<feature type="coiled-coil region" evidence="12">
    <location>
        <begin position="207"/>
        <end position="280"/>
    </location>
</feature>
<name>W4LA90_ENTF1</name>
<dbReference type="CDD" id="cd16922">
    <property type="entry name" value="HATPase_EvgS-ArcB-TorS-like"/>
    <property type="match status" value="1"/>
</dbReference>
<keyword evidence="8" id="KW-0902">Two-component regulatory system</keyword>
<dbReference type="InterPro" id="IPR003594">
    <property type="entry name" value="HATPase_dom"/>
</dbReference>
<dbReference type="SMART" id="SM00448">
    <property type="entry name" value="REC"/>
    <property type="match status" value="1"/>
</dbReference>
<proteinExistence type="predicted"/>
<dbReference type="InterPro" id="IPR004358">
    <property type="entry name" value="Sig_transdc_His_kin-like_C"/>
</dbReference>
<feature type="modified residue" description="4-aspartylphosphate" evidence="11">
    <location>
        <position position="579"/>
    </location>
</feature>
<evidence type="ECO:0000256" key="5">
    <source>
        <dbReference type="ARBA" id="ARBA00022741"/>
    </source>
</evidence>
<dbReference type="EC" id="2.7.13.3" evidence="2"/>
<dbReference type="InterPro" id="IPR036097">
    <property type="entry name" value="HisK_dim/P_sf"/>
</dbReference>
<evidence type="ECO:0000256" key="11">
    <source>
        <dbReference type="PROSITE-ProRule" id="PRU00169"/>
    </source>
</evidence>
<dbReference type="InterPro" id="IPR001789">
    <property type="entry name" value="Sig_transdc_resp-reg_receiver"/>
</dbReference>
<keyword evidence="3 11" id="KW-0597">Phosphoprotein</keyword>
<dbReference type="GO" id="GO:0005524">
    <property type="term" value="F:ATP binding"/>
    <property type="evidence" value="ECO:0007669"/>
    <property type="project" value="UniProtKB-KW"/>
</dbReference>
<evidence type="ECO:0000256" key="1">
    <source>
        <dbReference type="ARBA" id="ARBA00000085"/>
    </source>
</evidence>
<comment type="subunit">
    <text evidence="9">At low DSF concentrations, interacts with RpfF.</text>
</comment>
<feature type="domain" description="Histidine kinase" evidence="14">
    <location>
        <begin position="280"/>
        <end position="501"/>
    </location>
</feature>
<keyword evidence="6" id="KW-0418">Kinase</keyword>
<dbReference type="HOGENOM" id="CLU_000445_114_15_7"/>
<feature type="transmembrane region" description="Helical" evidence="13">
    <location>
        <begin position="12"/>
        <end position="32"/>
    </location>
</feature>
<dbReference type="Pfam" id="PF00512">
    <property type="entry name" value="HisKA"/>
    <property type="match status" value="1"/>
</dbReference>
<dbReference type="SMART" id="SM00387">
    <property type="entry name" value="HATPase_c"/>
    <property type="match status" value="1"/>
</dbReference>
<dbReference type="SUPFAM" id="SSF47384">
    <property type="entry name" value="Homodimeric domain of signal transducing histidine kinase"/>
    <property type="match status" value="1"/>
</dbReference>
<dbReference type="PRINTS" id="PR00344">
    <property type="entry name" value="BCTRLSENSOR"/>
</dbReference>
<comment type="caution">
    <text evidence="16">The sequence shown here is derived from an EMBL/GenBank/DDBJ whole genome shotgun (WGS) entry which is preliminary data.</text>
</comment>
<dbReference type="CDD" id="cd17546">
    <property type="entry name" value="REC_hyHK_CKI1_RcsC-like"/>
    <property type="match status" value="1"/>
</dbReference>
<protein>
    <recommendedName>
        <fullName evidence="10">Sensory/regulatory protein RpfC</fullName>
        <ecNumber evidence="2">2.7.13.3</ecNumber>
    </recommendedName>
</protein>
<dbReference type="PATRIC" id="fig|1429438.4.peg.6720"/>
<keyword evidence="4" id="KW-0808">Transferase</keyword>
<feature type="transmembrane region" description="Helical" evidence="13">
    <location>
        <begin position="182"/>
        <end position="203"/>
    </location>
</feature>
<sequence length="661" mass="73168">MALDNASERDFPIRFLTMAVILTAVVFIWLGWDIYTSYQASKAEQERISHIRVVQGVIVHLDEVLTMSARMAASTGDPRWEARYKTFVPKLDAAIKEAIQLAPEAYSGDAAARTDAANVKLVEMETEAFDLVREGHLDLAQSVLLSEAYETQKRIYAQGMNEFAALLKDKVRGLQEAEDRKASLKIVAAIAVIGFSFAGWWGVLRTMRRWQAALVRNNDELAELNRTLDRRVEARTGELVAANEELAYEIEERQRAEVELKQAKDLAEAANQAKSEFLANVSHEIRTPMNGILGMTELALDTVLSDEQQEYLTTVQESANSLLRILNDVLDFSKIEAGKLDLELLPFPLRESLEKTMKALTQRAFEKDLELICDIEPDVPNDVIGDIGRLRQVVINLVGNAIKFTEAGEVIVRLEVDSQQEEAVLLHVSVSDTGIGIPADKQQIIFESFAQADGSMTRLYGGTGLGLAISSQLVEMMGGTIWVESEHEVGSTFHFIAKFGLQPRTVHREPAVGPESAAKRMPCENRQPLHVLLAEDNRNNQLLVIRLLEKQGHTVVVAGDGQEALEAISREPFDLVLMDIQMPKLDGLEVMAIIRAEERETGAHIPIVAMTAHAMASDRGRCLAAGADAYVVKPVQTTELFDVIAGLVADSERSEHFLTSC</sequence>
<dbReference type="FunFam" id="1.10.287.130:FF:000002">
    <property type="entry name" value="Two-component osmosensing histidine kinase"/>
    <property type="match status" value="1"/>
</dbReference>
<dbReference type="AlphaFoldDB" id="W4LA90"/>
<evidence type="ECO:0000256" key="6">
    <source>
        <dbReference type="ARBA" id="ARBA00022777"/>
    </source>
</evidence>
<dbReference type="Gene3D" id="3.30.565.10">
    <property type="entry name" value="Histidine kinase-like ATPase, C-terminal domain"/>
    <property type="match status" value="1"/>
</dbReference>
<dbReference type="SMART" id="SM00388">
    <property type="entry name" value="HisKA"/>
    <property type="match status" value="1"/>
</dbReference>
<keyword evidence="17" id="KW-1185">Reference proteome</keyword>
<dbReference type="PANTHER" id="PTHR45339">
    <property type="entry name" value="HYBRID SIGNAL TRANSDUCTION HISTIDINE KINASE J"/>
    <property type="match status" value="1"/>
</dbReference>
<dbReference type="SUPFAM" id="SSF55874">
    <property type="entry name" value="ATPase domain of HSP90 chaperone/DNA topoisomerase II/histidine kinase"/>
    <property type="match status" value="1"/>
</dbReference>
<dbReference type="Pfam" id="PF02518">
    <property type="entry name" value="HATPase_c"/>
    <property type="match status" value="1"/>
</dbReference>
<dbReference type="InterPro" id="IPR036890">
    <property type="entry name" value="HATPase_C_sf"/>
</dbReference>
<accession>W4LA90</accession>